<feature type="transmembrane region" description="Helical" evidence="1">
    <location>
        <begin position="234"/>
        <end position="254"/>
    </location>
</feature>
<accession>A0A931FYL2</accession>
<feature type="transmembrane region" description="Helical" evidence="1">
    <location>
        <begin position="291"/>
        <end position="312"/>
    </location>
</feature>
<dbReference type="PANTHER" id="PTHR23542">
    <property type="match status" value="1"/>
</dbReference>
<evidence type="ECO:0000313" key="2">
    <source>
        <dbReference type="EMBL" id="MBG0563715.1"/>
    </source>
</evidence>
<feature type="transmembrane region" description="Helical" evidence="1">
    <location>
        <begin position="9"/>
        <end position="31"/>
    </location>
</feature>
<feature type="transmembrane region" description="Helical" evidence="1">
    <location>
        <begin position="324"/>
        <end position="347"/>
    </location>
</feature>
<dbReference type="RefSeq" id="WP_196415509.1">
    <property type="nucleotide sequence ID" value="NZ_JADQTO010000009.1"/>
</dbReference>
<dbReference type="InterPro" id="IPR036259">
    <property type="entry name" value="MFS_trans_sf"/>
</dbReference>
<dbReference type="InterPro" id="IPR011701">
    <property type="entry name" value="MFS"/>
</dbReference>
<keyword evidence="1" id="KW-0472">Membrane</keyword>
<keyword evidence="1" id="KW-0812">Transmembrane</keyword>
<reference evidence="2" key="1">
    <citation type="submission" date="2020-11" db="EMBL/GenBank/DDBJ databases">
        <title>Isolation and identification of active actinomycetes.</title>
        <authorList>
            <person name="Sun X."/>
        </authorList>
    </citation>
    <scope>NUCLEOTIDE SEQUENCE</scope>
    <source>
        <strain evidence="2">NEAU-A11</strain>
    </source>
</reference>
<dbReference type="Pfam" id="PF07690">
    <property type="entry name" value="MFS_1"/>
    <property type="match status" value="1"/>
</dbReference>
<evidence type="ECO:0000313" key="3">
    <source>
        <dbReference type="Proteomes" id="UP000598146"/>
    </source>
</evidence>
<sequence>MKDDREDMLFSASVVARLPLATFSIGLLVHVEQLSGSYTAAGAVAGALAVAQGAGGPLLGRLVDRRGQTVVLLSSATVAGAGLIAVAMMPAGTPLPALLALAALIGLATPPVGACMRTLIPVLRPGADSRRRAYAADAAATELTWVSGPPLALGLGALAGTGTALTAAGMILIAATALFASSRASRGWQPTRTRRARVSALASPDMRTLVTVMIGVGVVFGATEVAVTASAGPAAGLLLGLWGAGSLAGGVAATRLGGGATDGRRFALLLAALGVGHLLLVAASARVIVAAALIAVAGSMIAPVLASSYAMVDSAAPAGTATEAFAWLATATAIGTAGGAAAGGALADLAGPASGFVLAGAAGLVAAVVAVTRISGSPAPQPAAAV</sequence>
<dbReference type="Gene3D" id="1.20.1250.20">
    <property type="entry name" value="MFS general substrate transporter like domains"/>
    <property type="match status" value="1"/>
</dbReference>
<dbReference type="AlphaFoldDB" id="A0A931FYL2"/>
<proteinExistence type="predicted"/>
<feature type="transmembrane region" description="Helical" evidence="1">
    <location>
        <begin position="353"/>
        <end position="371"/>
    </location>
</feature>
<feature type="transmembrane region" description="Helical" evidence="1">
    <location>
        <begin position="37"/>
        <end position="59"/>
    </location>
</feature>
<feature type="transmembrane region" description="Helical" evidence="1">
    <location>
        <begin position="201"/>
        <end position="222"/>
    </location>
</feature>
<keyword evidence="3" id="KW-1185">Reference proteome</keyword>
<name>A0A931FYL2_9ACTN</name>
<comment type="caution">
    <text evidence="2">The sequence shown here is derived from an EMBL/GenBank/DDBJ whole genome shotgun (WGS) entry which is preliminary data.</text>
</comment>
<organism evidence="2 3">
    <name type="scientific">Actinoplanes aureus</name>
    <dbReference type="NCBI Taxonomy" id="2792083"/>
    <lineage>
        <taxon>Bacteria</taxon>
        <taxon>Bacillati</taxon>
        <taxon>Actinomycetota</taxon>
        <taxon>Actinomycetes</taxon>
        <taxon>Micromonosporales</taxon>
        <taxon>Micromonosporaceae</taxon>
        <taxon>Actinoplanes</taxon>
    </lineage>
</organism>
<dbReference type="Proteomes" id="UP000598146">
    <property type="component" value="Unassembled WGS sequence"/>
</dbReference>
<feature type="transmembrane region" description="Helical" evidence="1">
    <location>
        <begin position="266"/>
        <end position="285"/>
    </location>
</feature>
<dbReference type="PANTHER" id="PTHR23542:SF1">
    <property type="entry name" value="MAJOR FACILITATOR SUPERFAMILY (MFS) PROFILE DOMAIN-CONTAINING PROTEIN"/>
    <property type="match status" value="1"/>
</dbReference>
<feature type="transmembrane region" description="Helical" evidence="1">
    <location>
        <begin position="158"/>
        <end position="180"/>
    </location>
</feature>
<keyword evidence="1" id="KW-1133">Transmembrane helix</keyword>
<protein>
    <submittedName>
        <fullName evidence="2">MFS transporter</fullName>
    </submittedName>
</protein>
<dbReference type="GO" id="GO:0022857">
    <property type="term" value="F:transmembrane transporter activity"/>
    <property type="evidence" value="ECO:0007669"/>
    <property type="project" value="InterPro"/>
</dbReference>
<evidence type="ECO:0000256" key="1">
    <source>
        <dbReference type="SAM" id="Phobius"/>
    </source>
</evidence>
<feature type="transmembrane region" description="Helical" evidence="1">
    <location>
        <begin position="71"/>
        <end position="91"/>
    </location>
</feature>
<dbReference type="SUPFAM" id="SSF103473">
    <property type="entry name" value="MFS general substrate transporter"/>
    <property type="match status" value="1"/>
</dbReference>
<gene>
    <name evidence="2" type="ORF">I4J89_19910</name>
</gene>
<dbReference type="EMBL" id="JADQTO010000009">
    <property type="protein sequence ID" value="MBG0563715.1"/>
    <property type="molecule type" value="Genomic_DNA"/>
</dbReference>